<dbReference type="SMART" id="SM00320">
    <property type="entry name" value="WD40"/>
    <property type="match status" value="5"/>
</dbReference>
<dbReference type="PANTHER" id="PTHR44019">
    <property type="entry name" value="WD REPEAT-CONTAINING PROTEIN 55"/>
    <property type="match status" value="1"/>
</dbReference>
<keyword evidence="2" id="KW-1185">Reference proteome</keyword>
<evidence type="ECO:0000313" key="1">
    <source>
        <dbReference type="EMBL" id="CAK9055776.1"/>
    </source>
</evidence>
<dbReference type="EMBL" id="CAXAMM010024669">
    <property type="protein sequence ID" value="CAK9055776.1"/>
    <property type="molecule type" value="Genomic_DNA"/>
</dbReference>
<dbReference type="InterPro" id="IPR015943">
    <property type="entry name" value="WD40/YVTN_repeat-like_dom_sf"/>
</dbReference>
<dbReference type="InterPro" id="IPR001680">
    <property type="entry name" value="WD40_rpt"/>
</dbReference>
<comment type="caution">
    <text evidence="1">The sequence shown here is derived from an EMBL/GenBank/DDBJ whole genome shotgun (WGS) entry which is preliminary data.</text>
</comment>
<proteinExistence type="predicted"/>
<sequence>MGTTLLGIDTKEHCFEAQFHPKRPLLACACITGEVELHHFDRENRTHELAQSITSHSKSCRAAKFLTDSILASTGADKFAALSDLETGKQVWRCKLKAAGYSLLALDTERFAIGDDDGGLRIFEGRAPKAAVSWSENTDFISDLAMGVDGTSLCAVSGDGTLAVYDVRKSGEKGLIAMSDFQDDELLSVAILRRGTKVICGTQTGVLPIFSWGDFGDQKDRINGHSMSVDAMVKLAEDSIITGSSDGKLRVVAVHSKSLHSQILGILGEMSAEYPIERLSLSPDASTLACSSHGRPSVQLWSTEAARRLMEGESWESIFEVPDEGAEGEGAKADPTAAESDDDSSEEEQPKKKRRKEKKKGKKNVPGSNAKQHQAAKFFAGL</sequence>
<dbReference type="SUPFAM" id="SSF50978">
    <property type="entry name" value="WD40 repeat-like"/>
    <property type="match status" value="1"/>
</dbReference>
<dbReference type="Proteomes" id="UP001642464">
    <property type="component" value="Unassembled WGS sequence"/>
</dbReference>
<name>A0ABP0MWS5_9DINO</name>
<reference evidence="1 2" key="1">
    <citation type="submission" date="2024-02" db="EMBL/GenBank/DDBJ databases">
        <authorList>
            <person name="Chen Y."/>
            <person name="Shah S."/>
            <person name="Dougan E. K."/>
            <person name="Thang M."/>
            <person name="Chan C."/>
        </authorList>
    </citation>
    <scope>NUCLEOTIDE SEQUENCE [LARGE SCALE GENOMIC DNA]</scope>
</reference>
<organism evidence="1 2">
    <name type="scientific">Durusdinium trenchii</name>
    <dbReference type="NCBI Taxonomy" id="1381693"/>
    <lineage>
        <taxon>Eukaryota</taxon>
        <taxon>Sar</taxon>
        <taxon>Alveolata</taxon>
        <taxon>Dinophyceae</taxon>
        <taxon>Suessiales</taxon>
        <taxon>Symbiodiniaceae</taxon>
        <taxon>Durusdinium</taxon>
    </lineage>
</organism>
<evidence type="ECO:0000313" key="2">
    <source>
        <dbReference type="Proteomes" id="UP001642464"/>
    </source>
</evidence>
<dbReference type="InterPro" id="IPR050505">
    <property type="entry name" value="WDR55/POC1"/>
</dbReference>
<dbReference type="InterPro" id="IPR036322">
    <property type="entry name" value="WD40_repeat_dom_sf"/>
</dbReference>
<dbReference type="PANTHER" id="PTHR44019:SF20">
    <property type="entry name" value="WD REPEAT-CONTAINING PROTEIN 55"/>
    <property type="match status" value="1"/>
</dbReference>
<dbReference type="Pfam" id="PF24796">
    <property type="entry name" value="WDR55"/>
    <property type="match status" value="1"/>
</dbReference>
<gene>
    <name evidence="1" type="ORF">SCF082_LOCUS30120</name>
</gene>
<accession>A0ABP0MWS5</accession>
<dbReference type="Gene3D" id="2.130.10.10">
    <property type="entry name" value="YVTN repeat-like/Quinoprotein amine dehydrogenase"/>
    <property type="match status" value="2"/>
</dbReference>
<protein>
    <submittedName>
        <fullName evidence="1">WD repeat-containing protein 55 (Protein WD repeat domain 55) (Protein WDR55 homolog)</fullName>
    </submittedName>
</protein>